<dbReference type="InterPro" id="IPR010200">
    <property type="entry name" value="HflC"/>
</dbReference>
<evidence type="ECO:0000256" key="1">
    <source>
        <dbReference type="ARBA" id="ARBA00004167"/>
    </source>
</evidence>
<dbReference type="PANTHER" id="PTHR42911">
    <property type="entry name" value="MODULATOR OF FTSH PROTEASE HFLC"/>
    <property type="match status" value="1"/>
</dbReference>
<comment type="caution">
    <text evidence="9">The sequence shown here is derived from an EMBL/GenBank/DDBJ whole genome shotgun (WGS) entry which is preliminary data.</text>
</comment>
<dbReference type="InterPro" id="IPR001972">
    <property type="entry name" value="Stomatin_HflK_fam"/>
</dbReference>
<comment type="subcellular location">
    <subcellularLocation>
        <location evidence="1">Membrane</location>
        <topology evidence="1">Single-pass membrane protein</topology>
    </subcellularLocation>
</comment>
<keyword evidence="9" id="KW-0378">Hydrolase</keyword>
<evidence type="ECO:0000313" key="10">
    <source>
        <dbReference type="Proteomes" id="UP000639010"/>
    </source>
</evidence>
<feature type="domain" description="Band 7" evidence="8">
    <location>
        <begin position="20"/>
        <end position="183"/>
    </location>
</feature>
<dbReference type="PANTHER" id="PTHR42911:SF1">
    <property type="entry name" value="MODULATOR OF FTSH PROTEASE HFLC"/>
    <property type="match status" value="1"/>
</dbReference>
<keyword evidence="10" id="KW-1185">Reference proteome</keyword>
<dbReference type="GO" id="GO:0008233">
    <property type="term" value="F:peptidase activity"/>
    <property type="evidence" value="ECO:0007669"/>
    <property type="project" value="UniProtKB-KW"/>
</dbReference>
<dbReference type="PRINTS" id="PR00721">
    <property type="entry name" value="STOMATIN"/>
</dbReference>
<proteinExistence type="inferred from homology"/>
<keyword evidence="5 7" id="KW-0472">Membrane</keyword>
<organism evidence="9 10">
    <name type="scientific">Desulfomicrobium macestii</name>
    <dbReference type="NCBI Taxonomy" id="90731"/>
    <lineage>
        <taxon>Bacteria</taxon>
        <taxon>Pseudomonadati</taxon>
        <taxon>Thermodesulfobacteriota</taxon>
        <taxon>Desulfovibrionia</taxon>
        <taxon>Desulfovibrionales</taxon>
        <taxon>Desulfomicrobiaceae</taxon>
        <taxon>Desulfomicrobium</taxon>
    </lineage>
</organism>
<dbReference type="InterPro" id="IPR036013">
    <property type="entry name" value="Band_7/SPFH_dom_sf"/>
</dbReference>
<dbReference type="InterPro" id="IPR001107">
    <property type="entry name" value="Band_7"/>
</dbReference>
<comment type="function">
    <text evidence="6">HflC and HflK could regulate a protease.</text>
</comment>
<accession>A0ABR9H602</accession>
<dbReference type="RefSeq" id="WP_092194103.1">
    <property type="nucleotide sequence ID" value="NZ_JADBGG010000022.1"/>
</dbReference>
<dbReference type="Proteomes" id="UP000639010">
    <property type="component" value="Unassembled WGS sequence"/>
</dbReference>
<feature type="transmembrane region" description="Helical" evidence="7">
    <location>
        <begin position="6"/>
        <end position="25"/>
    </location>
</feature>
<dbReference type="Pfam" id="PF01145">
    <property type="entry name" value="Band_7"/>
    <property type="match status" value="1"/>
</dbReference>
<dbReference type="SMART" id="SM00244">
    <property type="entry name" value="PHB"/>
    <property type="match status" value="1"/>
</dbReference>
<name>A0ABR9H602_9BACT</name>
<evidence type="ECO:0000256" key="3">
    <source>
        <dbReference type="ARBA" id="ARBA00022692"/>
    </source>
</evidence>
<dbReference type="PIRSF" id="PIRSF005651">
    <property type="entry name" value="HflC"/>
    <property type="match status" value="1"/>
</dbReference>
<dbReference type="EMBL" id="JADBGG010000022">
    <property type="protein sequence ID" value="MBE1426131.1"/>
    <property type="molecule type" value="Genomic_DNA"/>
</dbReference>
<keyword evidence="9" id="KW-0645">Protease</keyword>
<evidence type="ECO:0000256" key="2">
    <source>
        <dbReference type="ARBA" id="ARBA00007862"/>
    </source>
</evidence>
<dbReference type="NCBIfam" id="TIGR01932">
    <property type="entry name" value="hflC"/>
    <property type="match status" value="1"/>
</dbReference>
<evidence type="ECO:0000313" key="9">
    <source>
        <dbReference type="EMBL" id="MBE1426131.1"/>
    </source>
</evidence>
<evidence type="ECO:0000256" key="7">
    <source>
        <dbReference type="SAM" id="Phobius"/>
    </source>
</evidence>
<dbReference type="GO" id="GO:0006508">
    <property type="term" value="P:proteolysis"/>
    <property type="evidence" value="ECO:0007669"/>
    <property type="project" value="UniProtKB-KW"/>
</dbReference>
<evidence type="ECO:0000256" key="4">
    <source>
        <dbReference type="ARBA" id="ARBA00022989"/>
    </source>
</evidence>
<sequence length="282" mass="32233">MRSIQFAIAGIGIAVFILLQCVFVVDQTERAIVLQLGKPVGNADYEPGLHFKLPFVQNVIFFDSRVLEYDAPAAEILTQDKKNMVVDNFSRWRIVNPLLFYQKVRSVQNGLSRIDDIVYSQLREALGRYTLTEIVAVERSTIMDEVTTKSNVLLGEYGIHIIDVRIKRTDLPQENQLAIYGRMKAERERQAKQYRSEGREEATKITTLADRQRAVILADARRAAEATRGEGEAAATAIYAQALSQDPDFYEFVRTMDAYKKTMKDQTQFVLTPQSEFFKYLQ</sequence>
<gene>
    <name evidence="9" type="ORF">H4684_002793</name>
</gene>
<dbReference type="CDD" id="cd03405">
    <property type="entry name" value="SPFH_HflC"/>
    <property type="match status" value="1"/>
</dbReference>
<keyword evidence="3 7" id="KW-0812">Transmembrane</keyword>
<comment type="similarity">
    <text evidence="2 6">Belongs to the band 7/mec-2 family. HflC subfamily.</text>
</comment>
<evidence type="ECO:0000259" key="8">
    <source>
        <dbReference type="SMART" id="SM00244"/>
    </source>
</evidence>
<dbReference type="SUPFAM" id="SSF117892">
    <property type="entry name" value="Band 7/SPFH domain"/>
    <property type="match status" value="1"/>
</dbReference>
<protein>
    <recommendedName>
        <fullName evidence="6">Protein HflC</fullName>
    </recommendedName>
</protein>
<keyword evidence="4 7" id="KW-1133">Transmembrane helix</keyword>
<evidence type="ECO:0000256" key="5">
    <source>
        <dbReference type="ARBA" id="ARBA00023136"/>
    </source>
</evidence>
<dbReference type="Gene3D" id="3.30.479.30">
    <property type="entry name" value="Band 7 domain"/>
    <property type="match status" value="1"/>
</dbReference>
<evidence type="ECO:0000256" key="6">
    <source>
        <dbReference type="PIRNR" id="PIRNR005651"/>
    </source>
</evidence>
<reference evidence="9 10" key="1">
    <citation type="submission" date="2020-10" db="EMBL/GenBank/DDBJ databases">
        <title>Genomic Encyclopedia of Type Strains, Phase IV (KMG-IV): sequencing the most valuable type-strain genomes for metagenomic binning, comparative biology and taxonomic classification.</title>
        <authorList>
            <person name="Goeker M."/>
        </authorList>
    </citation>
    <scope>NUCLEOTIDE SEQUENCE [LARGE SCALE GENOMIC DNA]</scope>
    <source>
        <strain evidence="9 10">DSM 4194</strain>
    </source>
</reference>